<keyword evidence="3" id="KW-1185">Reference proteome</keyword>
<evidence type="ECO:0000313" key="2">
    <source>
        <dbReference type="EMBL" id="OLP86524.1"/>
    </source>
</evidence>
<gene>
    <name evidence="2" type="ORF">AK812_SmicGene32336</name>
</gene>
<feature type="compositionally biased region" description="Pro residues" evidence="1">
    <location>
        <begin position="53"/>
        <end position="62"/>
    </location>
</feature>
<dbReference type="Proteomes" id="UP000186817">
    <property type="component" value="Unassembled WGS sequence"/>
</dbReference>
<evidence type="ECO:0000313" key="3">
    <source>
        <dbReference type="Proteomes" id="UP000186817"/>
    </source>
</evidence>
<dbReference type="OMA" id="DMKEDRW"/>
<feature type="region of interest" description="Disordered" evidence="1">
    <location>
        <begin position="29"/>
        <end position="68"/>
    </location>
</feature>
<reference evidence="2 3" key="1">
    <citation type="submission" date="2016-02" db="EMBL/GenBank/DDBJ databases">
        <title>Genome analysis of coral dinoflagellate symbionts highlights evolutionary adaptations to a symbiotic lifestyle.</title>
        <authorList>
            <person name="Aranda M."/>
            <person name="Li Y."/>
            <person name="Liew Y.J."/>
            <person name="Baumgarten S."/>
            <person name="Simakov O."/>
            <person name="Wilson M."/>
            <person name="Piel J."/>
            <person name="Ashoor H."/>
            <person name="Bougouffa S."/>
            <person name="Bajic V.B."/>
            <person name="Ryu T."/>
            <person name="Ravasi T."/>
            <person name="Bayer T."/>
            <person name="Micklem G."/>
            <person name="Kim H."/>
            <person name="Bhak J."/>
            <person name="Lajeunesse T.C."/>
            <person name="Voolstra C.R."/>
        </authorList>
    </citation>
    <scope>NUCLEOTIDE SEQUENCE [LARGE SCALE GENOMIC DNA]</scope>
    <source>
        <strain evidence="2 3">CCMP2467</strain>
    </source>
</reference>
<comment type="caution">
    <text evidence="2">The sequence shown here is derived from an EMBL/GenBank/DDBJ whole genome shotgun (WGS) entry which is preliminary data.</text>
</comment>
<dbReference type="OrthoDB" id="444931at2759"/>
<name>A0A1Q9CUB7_SYMMI</name>
<protein>
    <submittedName>
        <fullName evidence="2">Uncharacterized protein</fullName>
    </submittedName>
</protein>
<evidence type="ECO:0000256" key="1">
    <source>
        <dbReference type="SAM" id="MobiDB-lite"/>
    </source>
</evidence>
<dbReference type="AlphaFoldDB" id="A0A1Q9CUB7"/>
<proteinExistence type="predicted"/>
<organism evidence="2 3">
    <name type="scientific">Symbiodinium microadriaticum</name>
    <name type="common">Dinoflagellate</name>
    <name type="synonym">Zooxanthella microadriatica</name>
    <dbReference type="NCBI Taxonomy" id="2951"/>
    <lineage>
        <taxon>Eukaryota</taxon>
        <taxon>Sar</taxon>
        <taxon>Alveolata</taxon>
        <taxon>Dinophyceae</taxon>
        <taxon>Suessiales</taxon>
        <taxon>Symbiodiniaceae</taxon>
        <taxon>Symbiodinium</taxon>
    </lineage>
</organism>
<dbReference type="EMBL" id="LSRX01000911">
    <property type="protein sequence ID" value="OLP86524.1"/>
    <property type="molecule type" value="Genomic_DNA"/>
</dbReference>
<accession>A0A1Q9CUB7</accession>
<sequence length="472" mass="52245">MARCMCGLRYALLDAAAVRPARHIHQLVAIRPPPPPLPSTPQASAGSAVHAKPPIPPPPPEQPHAETSFEATALSVSASEAGDPGASLPSPEQLLDLIGKDGIAAGLNKHWQAVSLLHEQEAFSVAQVAWIFDQCRHARSLKQKGKSIDHEAALPLGARVVHLFTHFVCARIPELTAEQTTCFVEALTGALPMDEFWLFMMAKQIQDTTEKFSPLQIATISRCYADNQLEDDEFFAALSERVTRGLEQFPLSELAVFLLACAKIRFLDEALCQKAFPLFEEAARVSHLDGASLSAAVTAAALLDWRRFQALHCCRVLAQNPRELQRSVRGGDLGMGLALATVYMRNTTGARLLLPVLLEKFSEAGNSLRMSEVAMIQRRSMIIGLCAAFGLPTRSSWILPHLRVLQDTIKKLQLHLDRSRRRDQYEPSPSSFHLEVVAVLRLLNVEHHLEYPQLPFRLDIAILPDQMRRAML</sequence>